<keyword evidence="5" id="KW-1185">Reference proteome</keyword>
<dbReference type="InterPro" id="IPR001789">
    <property type="entry name" value="Sig_transdc_resp-reg_receiver"/>
</dbReference>
<feature type="modified residue" description="4-aspartylphosphate" evidence="2">
    <location>
        <position position="110"/>
    </location>
</feature>
<organism evidence="4 5">
    <name type="scientific">Microvirga terrestris</name>
    <dbReference type="NCBI Taxonomy" id="2791024"/>
    <lineage>
        <taxon>Bacteria</taxon>
        <taxon>Pseudomonadati</taxon>
        <taxon>Pseudomonadota</taxon>
        <taxon>Alphaproteobacteria</taxon>
        <taxon>Hyphomicrobiales</taxon>
        <taxon>Methylobacteriaceae</taxon>
        <taxon>Microvirga</taxon>
    </lineage>
</organism>
<dbReference type="InterPro" id="IPR050595">
    <property type="entry name" value="Bact_response_regulator"/>
</dbReference>
<dbReference type="EMBL" id="JADQDN010000002">
    <property type="protein sequence ID" value="MBF9195377.1"/>
    <property type="molecule type" value="Genomic_DNA"/>
</dbReference>
<evidence type="ECO:0000313" key="5">
    <source>
        <dbReference type="Proteomes" id="UP000611708"/>
    </source>
</evidence>
<dbReference type="SMART" id="SM00448">
    <property type="entry name" value="REC"/>
    <property type="match status" value="1"/>
</dbReference>
<gene>
    <name evidence="4" type="ORF">I2H36_04970</name>
</gene>
<evidence type="ECO:0000259" key="3">
    <source>
        <dbReference type="PROSITE" id="PS50110"/>
    </source>
</evidence>
<dbReference type="Proteomes" id="UP000611708">
    <property type="component" value="Unassembled WGS sequence"/>
</dbReference>
<dbReference type="Gene3D" id="3.40.50.2300">
    <property type="match status" value="1"/>
</dbReference>
<protein>
    <submittedName>
        <fullName evidence="4">Response regulator</fullName>
    </submittedName>
</protein>
<evidence type="ECO:0000313" key="4">
    <source>
        <dbReference type="EMBL" id="MBF9195377.1"/>
    </source>
</evidence>
<dbReference type="PANTHER" id="PTHR44591:SF21">
    <property type="entry name" value="TWO-COMPONENT RESPONSE REGULATOR"/>
    <property type="match status" value="1"/>
</dbReference>
<evidence type="ECO:0000256" key="2">
    <source>
        <dbReference type="PROSITE-ProRule" id="PRU00169"/>
    </source>
</evidence>
<dbReference type="InterPro" id="IPR011006">
    <property type="entry name" value="CheY-like_superfamily"/>
</dbReference>
<keyword evidence="1 2" id="KW-0597">Phosphoprotein</keyword>
<name>A0ABS0HQ75_9HYPH</name>
<dbReference type="Pfam" id="PF00072">
    <property type="entry name" value="Response_reg"/>
    <property type="match status" value="1"/>
</dbReference>
<dbReference type="PROSITE" id="PS50110">
    <property type="entry name" value="RESPONSE_REGULATORY"/>
    <property type="match status" value="1"/>
</dbReference>
<dbReference type="PANTHER" id="PTHR44591">
    <property type="entry name" value="STRESS RESPONSE REGULATOR PROTEIN 1"/>
    <property type="match status" value="1"/>
</dbReference>
<comment type="caution">
    <text evidence="4">The sequence shown here is derived from an EMBL/GenBank/DDBJ whole genome shotgun (WGS) entry which is preliminary data.</text>
</comment>
<feature type="domain" description="Response regulatory" evidence="3">
    <location>
        <begin position="60"/>
        <end position="173"/>
    </location>
</feature>
<evidence type="ECO:0000256" key="1">
    <source>
        <dbReference type="ARBA" id="ARBA00022553"/>
    </source>
</evidence>
<sequence length="190" mass="21180">MLGLAQVYGLVQQSEGLIDIKSEVGRETTVTLLLTRKYKERDEEAPEKEIAPFTSLPTSRILVVEDNSQVAESAMALLREQGYQVEHCASAPDALKFLERDARFDVIFSDLVMPRGMDGLDLARIARERWPDIPILLATGYSGSVERAAREGFPSLSKPYHPAELERELRRLLSQAGSGSIVLSLRPRQV</sequence>
<dbReference type="SUPFAM" id="SSF52172">
    <property type="entry name" value="CheY-like"/>
    <property type="match status" value="1"/>
</dbReference>
<proteinExistence type="predicted"/>
<reference evidence="4 5" key="1">
    <citation type="submission" date="2020-11" db="EMBL/GenBank/DDBJ databases">
        <authorList>
            <person name="Kim M.K."/>
        </authorList>
    </citation>
    <scope>NUCLEOTIDE SEQUENCE [LARGE SCALE GENOMIC DNA]</scope>
    <source>
        <strain evidence="4 5">BT290</strain>
    </source>
</reference>
<accession>A0ABS0HQ75</accession>